<gene>
    <name evidence="2" type="ORF">WAE96_16655</name>
</gene>
<protein>
    <submittedName>
        <fullName evidence="2">TIGR02285 family protein</fullName>
    </submittedName>
</protein>
<dbReference type="NCBIfam" id="TIGR02285">
    <property type="entry name" value="TIGR02285 family protein"/>
    <property type="match status" value="1"/>
</dbReference>
<evidence type="ECO:0000313" key="2">
    <source>
        <dbReference type="EMBL" id="MEI4551307.1"/>
    </source>
</evidence>
<accession>A0ABU8EZ66</accession>
<dbReference type="Gene3D" id="3.40.190.10">
    <property type="entry name" value="Periplasmic binding protein-like II"/>
    <property type="match status" value="2"/>
</dbReference>
<dbReference type="Proteomes" id="UP001382455">
    <property type="component" value="Unassembled WGS sequence"/>
</dbReference>
<dbReference type="RefSeq" id="WP_336436301.1">
    <property type="nucleotide sequence ID" value="NZ_JBAWKS010000002.1"/>
</dbReference>
<dbReference type="EMBL" id="JBAWKS010000002">
    <property type="protein sequence ID" value="MEI4551307.1"/>
    <property type="molecule type" value="Genomic_DNA"/>
</dbReference>
<evidence type="ECO:0000259" key="1">
    <source>
        <dbReference type="Pfam" id="PF00497"/>
    </source>
</evidence>
<sequence>MRILLLVLLLPTYCLAEVINWIVVDYPPYYILKGEYMGQGRDEQVIDLVSKKLVGYKFKRHVMPASRAVKALGRSDQVFCMASLYRNQEREQFISFTEQYSTLGLSPAIAMRKSLVDKLELGNSTDVSLRYLILNHGLTVGTTLNRSYSKEIDAILKSSPSEQLSTRAGRDSLESLTYMLLKGRVDIILGYPSEHAYLSKLMDANNELTQLSVQEAKAVATGYIGCSKNPKGDIAIKAIDEALAKLNHSKQFTTVMLRWLPQHMAPTLKPYLKEY</sequence>
<organism evidence="2 3">
    <name type="scientific">Pseudoalteromonas spongiae</name>
    <dbReference type="NCBI Taxonomy" id="298657"/>
    <lineage>
        <taxon>Bacteria</taxon>
        <taxon>Pseudomonadati</taxon>
        <taxon>Pseudomonadota</taxon>
        <taxon>Gammaproteobacteria</taxon>
        <taxon>Alteromonadales</taxon>
        <taxon>Pseudoalteromonadaceae</taxon>
        <taxon>Pseudoalteromonas</taxon>
    </lineage>
</organism>
<reference evidence="2 3" key="1">
    <citation type="submission" date="2023-12" db="EMBL/GenBank/DDBJ databases">
        <title>Friends and Foes: Symbiotic and Algicidal bacterial influence on Karenia brevis blooms.</title>
        <authorList>
            <person name="Fei C."/>
            <person name="Mohamed A.R."/>
            <person name="Booker A."/>
            <person name="Arshad M."/>
            <person name="Klass S."/>
            <person name="Ahn S."/>
            <person name="Gilbert P.M."/>
            <person name="Heil C.A."/>
            <person name="Martinez J.M."/>
            <person name="Amin S.A."/>
        </authorList>
    </citation>
    <scope>NUCLEOTIDE SEQUENCE [LARGE SCALE GENOMIC DNA]</scope>
    <source>
        <strain evidence="2 3">CE15</strain>
    </source>
</reference>
<name>A0ABU8EZ66_9GAMM</name>
<dbReference type="SUPFAM" id="SSF53850">
    <property type="entry name" value="Periplasmic binding protein-like II"/>
    <property type="match status" value="1"/>
</dbReference>
<dbReference type="InterPro" id="IPR001638">
    <property type="entry name" value="Solute-binding_3/MltF_N"/>
</dbReference>
<dbReference type="Pfam" id="PF00497">
    <property type="entry name" value="SBP_bac_3"/>
    <property type="match status" value="1"/>
</dbReference>
<proteinExistence type="predicted"/>
<feature type="domain" description="Solute-binding protein family 3/N-terminal" evidence="1">
    <location>
        <begin position="24"/>
        <end position="261"/>
    </location>
</feature>
<comment type="caution">
    <text evidence="2">The sequence shown here is derived from an EMBL/GenBank/DDBJ whole genome shotgun (WGS) entry which is preliminary data.</text>
</comment>
<keyword evidence="3" id="KW-1185">Reference proteome</keyword>
<evidence type="ECO:0000313" key="3">
    <source>
        <dbReference type="Proteomes" id="UP001382455"/>
    </source>
</evidence>
<dbReference type="InterPro" id="IPR011972">
    <property type="entry name" value="CHP02285"/>
</dbReference>